<keyword evidence="2" id="KW-1185">Reference proteome</keyword>
<reference evidence="2" key="1">
    <citation type="submission" date="2017-01" db="EMBL/GenBank/DDBJ databases">
        <authorList>
            <person name="Varghese N."/>
            <person name="Submissions S."/>
        </authorList>
    </citation>
    <scope>NUCLEOTIDE SEQUENCE [LARGE SCALE GENOMIC DNA]</scope>
    <source>
        <strain evidence="2">DSM 21054</strain>
    </source>
</reference>
<name>A0A1N7N430_9BACT</name>
<dbReference type="EMBL" id="FTOR01000002">
    <property type="protein sequence ID" value="SIS92919.1"/>
    <property type="molecule type" value="Genomic_DNA"/>
</dbReference>
<sequence>MKQTKQNVEKQAAENTANGVQCVPVYNWYGSFKCFDTVYPCLCELDLVHQHLRSLNKITAVWCRKHTIDLAILHAKWEYACLLYWHQQTRRRTRFLREK</sequence>
<evidence type="ECO:0000313" key="1">
    <source>
        <dbReference type="EMBL" id="SIS92919.1"/>
    </source>
</evidence>
<dbReference type="AlphaFoldDB" id="A0A1N7N430"/>
<protein>
    <submittedName>
        <fullName evidence="1">Uncharacterized protein</fullName>
    </submittedName>
</protein>
<gene>
    <name evidence="1" type="ORF">SAMN05421788_102150</name>
</gene>
<dbReference type="Proteomes" id="UP000186917">
    <property type="component" value="Unassembled WGS sequence"/>
</dbReference>
<evidence type="ECO:0000313" key="2">
    <source>
        <dbReference type="Proteomes" id="UP000186917"/>
    </source>
</evidence>
<accession>A0A1N7N430</accession>
<organism evidence="1 2">
    <name type="scientific">Filimonas lacunae</name>
    <dbReference type="NCBI Taxonomy" id="477680"/>
    <lineage>
        <taxon>Bacteria</taxon>
        <taxon>Pseudomonadati</taxon>
        <taxon>Bacteroidota</taxon>
        <taxon>Chitinophagia</taxon>
        <taxon>Chitinophagales</taxon>
        <taxon>Chitinophagaceae</taxon>
        <taxon>Filimonas</taxon>
    </lineage>
</organism>
<dbReference type="RefSeq" id="WP_076377698.1">
    <property type="nucleotide sequence ID" value="NZ_AP017422.1"/>
</dbReference>
<proteinExistence type="predicted"/>